<dbReference type="EMBL" id="JQ805139">
    <property type="protein sequence ID" value="AFK83969.1"/>
    <property type="molecule type" value="Genomic_DNA"/>
</dbReference>
<dbReference type="Pfam" id="PF25700">
    <property type="entry name" value="UL128"/>
    <property type="match status" value="1"/>
</dbReference>
<dbReference type="Proteomes" id="UP000103899">
    <property type="component" value="Segment"/>
</dbReference>
<dbReference type="RefSeq" id="YP_010797157.1">
    <property type="nucleotide sequence ID" value="NC_076129.1"/>
</dbReference>
<proteinExistence type="predicted"/>
<name>I3VQC5_9BETA</name>
<organism evidence="1 2">
    <name type="scientific">miniopterid betaherpesvirus 1</name>
    <dbReference type="NCBI Taxonomy" id="3070189"/>
    <lineage>
        <taxon>Viruses</taxon>
        <taxon>Duplodnaviria</taxon>
        <taxon>Heunggongvirae</taxon>
        <taxon>Peploviricota</taxon>
        <taxon>Herviviricetes</taxon>
        <taxon>Herpesvirales</taxon>
        <taxon>Orthoherpesviridae</taxon>
        <taxon>Betaherpesvirinae</taxon>
        <taxon>Quwivirus</taxon>
        <taxon>Quwivirus miniopteridbeta1</taxon>
    </lineage>
</organism>
<evidence type="ECO:0000313" key="2">
    <source>
        <dbReference type="Proteomes" id="UP000103899"/>
    </source>
</evidence>
<keyword evidence="2" id="KW-1185">Reference proteome</keyword>
<evidence type="ECO:0000313" key="1">
    <source>
        <dbReference type="EMBL" id="AFK83969.1"/>
    </source>
</evidence>
<dbReference type="GeneID" id="80534860"/>
<dbReference type="KEGG" id="vg:80534860"/>
<accession>I3VQC5</accession>
<protein>
    <submittedName>
        <fullName evidence="1">B128</fullName>
    </submittedName>
</protein>
<reference evidence="1 2" key="1">
    <citation type="journal article" date="2012" name="J. Virol.">
        <title>A Novel Bat Herpesvirus Encodes Homologues of Major Histocompatibility Complex Classes I and II, C-Type Lectin, and a Unique Family of Immune-Related Genes.</title>
        <authorList>
            <person name="Zhang H."/>
            <person name="Todd S."/>
            <person name="Tachedjian M."/>
            <person name="Barr J.A."/>
            <person name="Luo M."/>
            <person name="Yu M."/>
            <person name="Marsh G.A."/>
            <person name="Crameri G."/>
            <person name="Wang L.F."/>
        </authorList>
    </citation>
    <scope>NUCLEOTIDE SEQUENCE [LARGE SCALE GENOMIC DNA]</scope>
    <source>
        <strain evidence="1">B7D8</strain>
    </source>
</reference>
<dbReference type="InterPro" id="IPR057762">
    <property type="entry name" value="UL128-like"/>
</dbReference>
<sequence length="58" mass="6695">MQPPKNFLFSFQCKSGDVCVRAITPGLEDYMIEVAADMTNQEIYEVLPMCNRNPYVYL</sequence>